<evidence type="ECO:0008006" key="3">
    <source>
        <dbReference type="Google" id="ProtNLM"/>
    </source>
</evidence>
<gene>
    <name evidence="1" type="ORF">ACFQ2J_03785</name>
</gene>
<dbReference type="EMBL" id="JBHTKL010000001">
    <property type="protein sequence ID" value="MFD1018313.1"/>
    <property type="molecule type" value="Genomic_DNA"/>
</dbReference>
<organism evidence="1 2">
    <name type="scientific">Thalassobacillus hwangdonensis</name>
    <dbReference type="NCBI Taxonomy" id="546108"/>
    <lineage>
        <taxon>Bacteria</taxon>
        <taxon>Bacillati</taxon>
        <taxon>Bacillota</taxon>
        <taxon>Bacilli</taxon>
        <taxon>Bacillales</taxon>
        <taxon>Bacillaceae</taxon>
        <taxon>Thalassobacillus</taxon>
    </lineage>
</organism>
<sequence>MAFGLDRKELVQWKNQVKNGEIALLTHYWIDERFPGCTTVTKVGCADISKLKAWGKRYNLEPGWIHKDDQYPHFDLFGKHQKYVLEQEGKWDQIEKFNL</sequence>
<reference evidence="2" key="1">
    <citation type="journal article" date="2019" name="Int. J. Syst. Evol. Microbiol.">
        <title>The Global Catalogue of Microorganisms (GCM) 10K type strain sequencing project: providing services to taxonomists for standard genome sequencing and annotation.</title>
        <authorList>
            <consortium name="The Broad Institute Genomics Platform"/>
            <consortium name="The Broad Institute Genome Sequencing Center for Infectious Disease"/>
            <person name="Wu L."/>
            <person name="Ma J."/>
        </authorList>
    </citation>
    <scope>NUCLEOTIDE SEQUENCE [LARGE SCALE GENOMIC DNA]</scope>
    <source>
        <strain evidence="2">CCUG 56607</strain>
    </source>
</reference>
<dbReference type="Proteomes" id="UP001596990">
    <property type="component" value="Unassembled WGS sequence"/>
</dbReference>
<accession>A0ABW3KZU8</accession>
<name>A0ABW3KZU8_9BACI</name>
<comment type="caution">
    <text evidence="1">The sequence shown here is derived from an EMBL/GenBank/DDBJ whole genome shotgun (WGS) entry which is preliminary data.</text>
</comment>
<keyword evidence="2" id="KW-1185">Reference proteome</keyword>
<protein>
    <recommendedName>
        <fullName evidence="3">YneQ</fullName>
    </recommendedName>
</protein>
<evidence type="ECO:0000313" key="1">
    <source>
        <dbReference type="EMBL" id="MFD1018313.1"/>
    </source>
</evidence>
<evidence type="ECO:0000313" key="2">
    <source>
        <dbReference type="Proteomes" id="UP001596990"/>
    </source>
</evidence>
<proteinExistence type="predicted"/>
<dbReference type="RefSeq" id="WP_386056716.1">
    <property type="nucleotide sequence ID" value="NZ_JBHTKL010000001.1"/>
</dbReference>